<accession>A0A9D1KTR8</accession>
<dbReference type="Proteomes" id="UP000824161">
    <property type="component" value="Unassembled WGS sequence"/>
</dbReference>
<feature type="compositionally biased region" description="Basic and acidic residues" evidence="1">
    <location>
        <begin position="83"/>
        <end position="98"/>
    </location>
</feature>
<comment type="caution">
    <text evidence="4">The sequence shown here is derived from an EMBL/GenBank/DDBJ whole genome shotgun (WGS) entry which is preliminary data.</text>
</comment>
<evidence type="ECO:0000256" key="2">
    <source>
        <dbReference type="SAM" id="SignalP"/>
    </source>
</evidence>
<dbReference type="Gene3D" id="2.60.450.10">
    <property type="entry name" value="Lipopolysaccharide (LPS) transport protein A like domain"/>
    <property type="match status" value="1"/>
</dbReference>
<gene>
    <name evidence="4" type="ORF">IAC44_05290</name>
</gene>
<feature type="non-terminal residue" evidence="4">
    <location>
        <position position="502"/>
    </location>
</feature>
<evidence type="ECO:0000259" key="3">
    <source>
        <dbReference type="Pfam" id="PF13100"/>
    </source>
</evidence>
<reference evidence="4" key="1">
    <citation type="submission" date="2020-10" db="EMBL/GenBank/DDBJ databases">
        <authorList>
            <person name="Gilroy R."/>
        </authorList>
    </citation>
    <scope>NUCLEOTIDE SEQUENCE</scope>
    <source>
        <strain evidence="4">1383</strain>
    </source>
</reference>
<proteinExistence type="predicted"/>
<dbReference type="EMBL" id="DVLY01000133">
    <property type="protein sequence ID" value="HIT98238.1"/>
    <property type="molecule type" value="Genomic_DNA"/>
</dbReference>
<sequence>MKDFRKYGLLALLAFTVATFSLLGAGPARQSPPPEQNNVPTTEGYTDGVPVDDGSWGAPARSVSAPKQMPERTPSKELPQPVRPEKKAAPAPSDRDTSDTAAASPQAPAPFSSGNTRTTRIRIDNADLISNNEDLAPGVQKLIGNVRFLHGNTLMTCDKAEYNRSQNTFFATGNVFVNEGDTLTLRSDQMLYTGDDQLIKAFGHVVLTHKTTTLRTDTLDYDRMREQAYYFCSGTITDDKNTLESQIGVYRVPDDMVDFYLDVHAWDPEYNMYSDTLHYHTETKIITVEGPTNIYSDKNRIYTEQGSYDTQSRVTDGYRNNRVSYGRRMLRSDTLHYDRQRGYARAVSRVEIQDTAQRAAVYGDFAEYFEVQDSIIFPRRPKAVQVLERDTLYSRADTMMVTRRSSLMAYLAARNAAADSSAAQSASFAGEHAVDAEKISEIFGNFSGVKLPDRPIEAPDSTAVPPFPDSLSAEETPDAPAADTLAGMSEKQRRRAEKKRLR</sequence>
<evidence type="ECO:0000313" key="5">
    <source>
        <dbReference type="Proteomes" id="UP000824161"/>
    </source>
</evidence>
<feature type="compositionally biased region" description="Low complexity" evidence="1">
    <location>
        <begin position="101"/>
        <end position="113"/>
    </location>
</feature>
<feature type="compositionally biased region" description="Basic residues" evidence="1">
    <location>
        <begin position="492"/>
        <end position="502"/>
    </location>
</feature>
<dbReference type="AlphaFoldDB" id="A0A9D1KTR8"/>
<organism evidence="4 5">
    <name type="scientific">Candidatus Merdimorpha stercoravium</name>
    <dbReference type="NCBI Taxonomy" id="2840863"/>
    <lineage>
        <taxon>Bacteria</taxon>
        <taxon>Pseudomonadati</taxon>
        <taxon>Bacteroidota</taxon>
        <taxon>Flavobacteriia</taxon>
        <taxon>Flavobacteriales</taxon>
        <taxon>Candidatus Merdimorpha</taxon>
    </lineage>
</organism>
<dbReference type="InterPro" id="IPR005653">
    <property type="entry name" value="OstA-like_N"/>
</dbReference>
<feature type="chain" id="PRO_5039546121" description="Organic solvent tolerance-like N-terminal domain-containing protein" evidence="2">
    <location>
        <begin position="31"/>
        <end position="502"/>
    </location>
</feature>
<protein>
    <recommendedName>
        <fullName evidence="3">Organic solvent tolerance-like N-terminal domain-containing protein</fullName>
    </recommendedName>
</protein>
<feature type="region of interest" description="Disordered" evidence="1">
    <location>
        <begin position="24"/>
        <end position="118"/>
    </location>
</feature>
<dbReference type="Pfam" id="PF13100">
    <property type="entry name" value="OstA_2"/>
    <property type="match status" value="1"/>
</dbReference>
<name>A0A9D1KTR8_9FLAO</name>
<feature type="region of interest" description="Disordered" evidence="1">
    <location>
        <begin position="453"/>
        <end position="502"/>
    </location>
</feature>
<reference evidence="4" key="2">
    <citation type="journal article" date="2021" name="PeerJ">
        <title>Extensive microbial diversity within the chicken gut microbiome revealed by metagenomics and culture.</title>
        <authorList>
            <person name="Gilroy R."/>
            <person name="Ravi A."/>
            <person name="Getino M."/>
            <person name="Pursley I."/>
            <person name="Horton D.L."/>
            <person name="Alikhan N.F."/>
            <person name="Baker D."/>
            <person name="Gharbi K."/>
            <person name="Hall N."/>
            <person name="Watson M."/>
            <person name="Adriaenssens E.M."/>
            <person name="Foster-Nyarko E."/>
            <person name="Jarju S."/>
            <person name="Secka A."/>
            <person name="Antonio M."/>
            <person name="Oren A."/>
            <person name="Chaudhuri R.R."/>
            <person name="La Ragione R."/>
            <person name="Hildebrand F."/>
            <person name="Pallen M.J."/>
        </authorList>
    </citation>
    <scope>NUCLEOTIDE SEQUENCE</scope>
    <source>
        <strain evidence="4">1383</strain>
    </source>
</reference>
<evidence type="ECO:0000256" key="1">
    <source>
        <dbReference type="SAM" id="MobiDB-lite"/>
    </source>
</evidence>
<feature type="signal peptide" evidence="2">
    <location>
        <begin position="1"/>
        <end position="30"/>
    </location>
</feature>
<evidence type="ECO:0000313" key="4">
    <source>
        <dbReference type="EMBL" id="HIT98238.1"/>
    </source>
</evidence>
<feature type="domain" description="Organic solvent tolerance-like N-terminal" evidence="3">
    <location>
        <begin position="119"/>
        <end position="275"/>
    </location>
</feature>
<keyword evidence="2" id="KW-0732">Signal</keyword>